<sequence length="38" mass="4602">MSSWWELTTENVVRSSDTRYEDMNHHSFLPLESCKTKR</sequence>
<dbReference type="EMBL" id="BMAO01017865">
    <property type="protein sequence ID" value="GFR18971.1"/>
    <property type="molecule type" value="Genomic_DNA"/>
</dbReference>
<reference evidence="1" key="1">
    <citation type="submission" date="2020-07" db="EMBL/GenBank/DDBJ databases">
        <title>Multicomponent nature underlies the extraordinary mechanical properties of spider dragline silk.</title>
        <authorList>
            <person name="Kono N."/>
            <person name="Nakamura H."/>
            <person name="Mori M."/>
            <person name="Yoshida Y."/>
            <person name="Ohtoshi R."/>
            <person name="Malay A.D."/>
            <person name="Moran D.A.P."/>
            <person name="Tomita M."/>
            <person name="Numata K."/>
            <person name="Arakawa K."/>
        </authorList>
    </citation>
    <scope>NUCLEOTIDE SEQUENCE</scope>
</reference>
<dbReference type="AlphaFoldDB" id="A0A8X6LQ81"/>
<gene>
    <name evidence="1" type="ORF">TNCT_42271</name>
</gene>
<protein>
    <submittedName>
        <fullName evidence="1">Uncharacterized protein</fullName>
    </submittedName>
</protein>
<dbReference type="Proteomes" id="UP000887116">
    <property type="component" value="Unassembled WGS sequence"/>
</dbReference>
<keyword evidence="2" id="KW-1185">Reference proteome</keyword>
<organism evidence="1 2">
    <name type="scientific">Trichonephila clavata</name>
    <name type="common">Joro spider</name>
    <name type="synonym">Nephila clavata</name>
    <dbReference type="NCBI Taxonomy" id="2740835"/>
    <lineage>
        <taxon>Eukaryota</taxon>
        <taxon>Metazoa</taxon>
        <taxon>Ecdysozoa</taxon>
        <taxon>Arthropoda</taxon>
        <taxon>Chelicerata</taxon>
        <taxon>Arachnida</taxon>
        <taxon>Araneae</taxon>
        <taxon>Araneomorphae</taxon>
        <taxon>Entelegynae</taxon>
        <taxon>Araneoidea</taxon>
        <taxon>Nephilidae</taxon>
        <taxon>Trichonephila</taxon>
    </lineage>
</organism>
<comment type="caution">
    <text evidence="1">The sequence shown here is derived from an EMBL/GenBank/DDBJ whole genome shotgun (WGS) entry which is preliminary data.</text>
</comment>
<evidence type="ECO:0000313" key="1">
    <source>
        <dbReference type="EMBL" id="GFR18971.1"/>
    </source>
</evidence>
<evidence type="ECO:0000313" key="2">
    <source>
        <dbReference type="Proteomes" id="UP000887116"/>
    </source>
</evidence>
<feature type="non-terminal residue" evidence="1">
    <location>
        <position position="38"/>
    </location>
</feature>
<name>A0A8X6LQ81_TRICU</name>
<proteinExistence type="predicted"/>
<accession>A0A8X6LQ81</accession>